<dbReference type="AlphaFoldDB" id="A0A9P7RV14"/>
<dbReference type="KEGG" id="more:E1B28_011866"/>
<sequence>MPHDRRHPDLHSIVPPRLTMSLGLVLPPSQPACSQPHLAAAVSLVFSLQSYGGLASFILFNAYTSSTTSDLVQTEKNACGFHHSRCPRFLKPVNETIREDQRRRKSPRL</sequence>
<dbReference type="EMBL" id="CM032187">
    <property type="protein sequence ID" value="KAG7090269.1"/>
    <property type="molecule type" value="Genomic_DNA"/>
</dbReference>
<dbReference type="Proteomes" id="UP001049176">
    <property type="component" value="Chromosome 7"/>
</dbReference>
<dbReference type="RefSeq" id="XP_043006739.1">
    <property type="nucleotide sequence ID" value="XM_043156924.1"/>
</dbReference>
<protein>
    <submittedName>
        <fullName evidence="1">Uncharacterized protein</fullName>
    </submittedName>
</protein>
<organism evidence="1 2">
    <name type="scientific">Marasmius oreades</name>
    <name type="common">fairy-ring Marasmius</name>
    <dbReference type="NCBI Taxonomy" id="181124"/>
    <lineage>
        <taxon>Eukaryota</taxon>
        <taxon>Fungi</taxon>
        <taxon>Dikarya</taxon>
        <taxon>Basidiomycota</taxon>
        <taxon>Agaricomycotina</taxon>
        <taxon>Agaricomycetes</taxon>
        <taxon>Agaricomycetidae</taxon>
        <taxon>Agaricales</taxon>
        <taxon>Marasmiineae</taxon>
        <taxon>Marasmiaceae</taxon>
        <taxon>Marasmius</taxon>
    </lineage>
</organism>
<name>A0A9P7RV14_9AGAR</name>
<evidence type="ECO:0000313" key="2">
    <source>
        <dbReference type="Proteomes" id="UP001049176"/>
    </source>
</evidence>
<evidence type="ECO:0000313" key="1">
    <source>
        <dbReference type="EMBL" id="KAG7090269.1"/>
    </source>
</evidence>
<dbReference type="GeneID" id="66080941"/>
<reference evidence="1" key="1">
    <citation type="journal article" date="2021" name="Genome Biol. Evol.">
        <title>The assembled and annotated genome of the fairy-ring fungus Marasmius oreades.</title>
        <authorList>
            <person name="Hiltunen M."/>
            <person name="Ament-Velasquez S.L."/>
            <person name="Johannesson H."/>
        </authorList>
    </citation>
    <scope>NUCLEOTIDE SEQUENCE</scope>
    <source>
        <strain evidence="1">03SP1</strain>
    </source>
</reference>
<proteinExistence type="predicted"/>
<accession>A0A9P7RV14</accession>
<keyword evidence="2" id="KW-1185">Reference proteome</keyword>
<comment type="caution">
    <text evidence="1">The sequence shown here is derived from an EMBL/GenBank/DDBJ whole genome shotgun (WGS) entry which is preliminary data.</text>
</comment>
<gene>
    <name evidence="1" type="ORF">E1B28_011866</name>
</gene>